<dbReference type="InterPro" id="IPR036291">
    <property type="entry name" value="NAD(P)-bd_dom_sf"/>
</dbReference>
<sequence length="648" mass="70613">MSQAFRKLSVVKLTANFAEAVKIVTQPLVAPADNQVLVKNIYAGVNASDVNITAGRYFTDGKPPFDVGFEGLGVIQALGKNVTKYRVGQPALFLEPKAYSEYVCGYIKEGERVLITAAAGGTGHICVQWAKKRGCHVIGTTSSPEKAEALKKLGCDRVINYKTEDLSEVLSKEYPVRYHKNVKEGLDVVWESIGGEIFNTLLKHLRIKGRVVVIGSISGYTSGVSTITGNLSQLTNRLILKSNSLNGFLLTQYTEEFPKYLPKLMQMLAKGELKTVLDFGDNTSGGRFVGIDSILRGVEKLSCFKTTPNFREAVKVVDTPLVPPTDDQILVKNIYAGVNATDVNITAARYFTDGKLPFDVGLEYAKPDEVIPVPSLKPEFISLLVCGLTATIGLDESGRIQKGDKVLITASAGGTGHIAVQWAKQKGCYVIGMTSSEEKAKLLKELGTDRVINYKTENLDEVLTKEFPKGVDVVWETIGGQVYETLFKHLAPKGRMVIVGGITGYKTDGMPDVTISNLPTKKLSCFKTTPNFREAVKVVDTPLVPPADDQILVKNIYAGVNATDVNITAARYFTDGKLPFDVGLEYAKPDEVIPVPSLKPEFISLLICGLTATIGLDEFFHYFTTNVGDVLLGQYNARLPVNKRAVMS</sequence>
<protein>
    <recommendedName>
        <fullName evidence="2">15-oxoprostaglandin 13-reductase</fullName>
        <ecNumber evidence="2">1.3.1.48</ecNumber>
    </recommendedName>
</protein>
<dbReference type="Gene3D" id="3.90.180.10">
    <property type="entry name" value="Medium-chain alcohol dehydrogenases, catalytic domain"/>
    <property type="match status" value="3"/>
</dbReference>
<keyword evidence="3" id="KW-0560">Oxidoreductase</keyword>
<evidence type="ECO:0000256" key="1">
    <source>
        <dbReference type="ARBA" id="ARBA00010371"/>
    </source>
</evidence>
<dbReference type="InterPro" id="IPR002364">
    <property type="entry name" value="Quin_OxRdtase/zeta-crystal_CS"/>
</dbReference>
<dbReference type="SUPFAM" id="SSF50129">
    <property type="entry name" value="GroES-like"/>
    <property type="match status" value="3"/>
</dbReference>
<dbReference type="Proteomes" id="UP000728032">
    <property type="component" value="Unassembled WGS sequence"/>
</dbReference>
<dbReference type="Gene3D" id="3.40.50.720">
    <property type="entry name" value="NAD(P)-binding Rossmann-like Domain"/>
    <property type="match status" value="2"/>
</dbReference>
<dbReference type="InterPro" id="IPR013154">
    <property type="entry name" value="ADH-like_N"/>
</dbReference>
<dbReference type="GO" id="GO:0008270">
    <property type="term" value="F:zinc ion binding"/>
    <property type="evidence" value="ECO:0007669"/>
    <property type="project" value="InterPro"/>
</dbReference>
<gene>
    <name evidence="5" type="ORF">ONB1V03_LOCUS3538</name>
</gene>
<accession>A0A7R9LIE9</accession>
<evidence type="ECO:0000256" key="3">
    <source>
        <dbReference type="ARBA" id="ARBA00023002"/>
    </source>
</evidence>
<dbReference type="EMBL" id="OC915881">
    <property type="protein sequence ID" value="CAD7642322.1"/>
    <property type="molecule type" value="Genomic_DNA"/>
</dbReference>
<dbReference type="SUPFAM" id="SSF51735">
    <property type="entry name" value="NAD(P)-binding Rossmann-fold domains"/>
    <property type="match status" value="2"/>
</dbReference>
<dbReference type="FunFam" id="3.40.50.720:FF:000121">
    <property type="entry name" value="Prostaglandin reductase 2"/>
    <property type="match status" value="2"/>
</dbReference>
<organism evidence="5">
    <name type="scientific">Oppiella nova</name>
    <dbReference type="NCBI Taxonomy" id="334625"/>
    <lineage>
        <taxon>Eukaryota</taxon>
        <taxon>Metazoa</taxon>
        <taxon>Ecdysozoa</taxon>
        <taxon>Arthropoda</taxon>
        <taxon>Chelicerata</taxon>
        <taxon>Arachnida</taxon>
        <taxon>Acari</taxon>
        <taxon>Acariformes</taxon>
        <taxon>Sarcoptiformes</taxon>
        <taxon>Oribatida</taxon>
        <taxon>Brachypylina</taxon>
        <taxon>Oppioidea</taxon>
        <taxon>Oppiidae</taxon>
        <taxon>Oppiella</taxon>
    </lineage>
</organism>
<dbReference type="GO" id="GO:0005739">
    <property type="term" value="C:mitochondrion"/>
    <property type="evidence" value="ECO:0007669"/>
    <property type="project" value="TreeGrafter"/>
</dbReference>
<dbReference type="GO" id="GO:0047522">
    <property type="term" value="F:15-oxoprostaglandin 13-reductase [NAD(P)+] activity"/>
    <property type="evidence" value="ECO:0007669"/>
    <property type="project" value="UniProtKB-EC"/>
</dbReference>
<keyword evidence="6" id="KW-1185">Reference proteome</keyword>
<dbReference type="PANTHER" id="PTHR43677">
    <property type="entry name" value="SHORT-CHAIN DEHYDROGENASE/REDUCTASE"/>
    <property type="match status" value="1"/>
</dbReference>
<evidence type="ECO:0000313" key="5">
    <source>
        <dbReference type="EMBL" id="CAD7642322.1"/>
    </source>
</evidence>
<dbReference type="OrthoDB" id="809632at2759"/>
<dbReference type="AlphaFoldDB" id="A0A7R9LIE9"/>
<feature type="domain" description="Enoyl reductase (ER)" evidence="4">
    <location>
        <begin position="16"/>
        <end position="277"/>
    </location>
</feature>
<dbReference type="InterPro" id="IPR011032">
    <property type="entry name" value="GroES-like_sf"/>
</dbReference>
<dbReference type="Pfam" id="PF08240">
    <property type="entry name" value="ADH_N"/>
    <property type="match status" value="1"/>
</dbReference>
<reference evidence="5" key="1">
    <citation type="submission" date="2020-11" db="EMBL/GenBank/DDBJ databases">
        <authorList>
            <person name="Tran Van P."/>
        </authorList>
    </citation>
    <scope>NUCLEOTIDE SEQUENCE</scope>
</reference>
<dbReference type="EMBL" id="CAJPVJ010001056">
    <property type="protein sequence ID" value="CAG2163977.1"/>
    <property type="molecule type" value="Genomic_DNA"/>
</dbReference>
<feature type="non-terminal residue" evidence="5">
    <location>
        <position position="648"/>
    </location>
</feature>
<comment type="similarity">
    <text evidence="1">Belongs to the zinc-containing alcohol dehydrogenase family. Quinone oxidoreductase subfamily.</text>
</comment>
<dbReference type="InterPro" id="IPR020843">
    <property type="entry name" value="ER"/>
</dbReference>
<dbReference type="PROSITE" id="PS01162">
    <property type="entry name" value="QOR_ZETA_CRYSTAL"/>
    <property type="match status" value="2"/>
</dbReference>
<evidence type="ECO:0000256" key="2">
    <source>
        <dbReference type="ARBA" id="ARBA00011981"/>
    </source>
</evidence>
<dbReference type="Pfam" id="PF00107">
    <property type="entry name" value="ADH_zinc_N"/>
    <property type="match status" value="2"/>
</dbReference>
<dbReference type="EC" id="1.3.1.48" evidence="2"/>
<dbReference type="InterPro" id="IPR013149">
    <property type="entry name" value="ADH-like_C"/>
</dbReference>
<name>A0A7R9LIE9_9ACAR</name>
<dbReference type="InterPro" id="IPR051397">
    <property type="entry name" value="Zn-ADH-like_protein"/>
</dbReference>
<dbReference type="PANTHER" id="PTHR43677:SF3">
    <property type="entry name" value="PROSTAGLANDIN REDUCTASE 3"/>
    <property type="match status" value="1"/>
</dbReference>
<evidence type="ECO:0000259" key="4">
    <source>
        <dbReference type="SMART" id="SM00829"/>
    </source>
</evidence>
<evidence type="ECO:0000313" key="6">
    <source>
        <dbReference type="Proteomes" id="UP000728032"/>
    </source>
</evidence>
<proteinExistence type="inferred from homology"/>
<dbReference type="SMART" id="SM00829">
    <property type="entry name" value="PKS_ER"/>
    <property type="match status" value="1"/>
</dbReference>